<feature type="region of interest" description="Disordered" evidence="1">
    <location>
        <begin position="1"/>
        <end position="24"/>
    </location>
</feature>
<dbReference type="InterPro" id="IPR019341">
    <property type="entry name" value="Alpha/Gamma-adaptin-bd_p34"/>
</dbReference>
<proteinExistence type="predicted"/>
<dbReference type="SUPFAM" id="SSF52540">
    <property type="entry name" value="P-loop containing nucleoside triphosphate hydrolases"/>
    <property type="match status" value="1"/>
</dbReference>
<comment type="caution">
    <text evidence="2">The sequence shown here is derived from an EMBL/GenBank/DDBJ whole genome shotgun (WGS) entry which is preliminary data.</text>
</comment>
<dbReference type="Gene3D" id="3.40.50.300">
    <property type="entry name" value="P-loop containing nucleotide triphosphate hydrolases"/>
    <property type="match status" value="1"/>
</dbReference>
<dbReference type="InterPro" id="IPR001806">
    <property type="entry name" value="Small_GTPase"/>
</dbReference>
<evidence type="ECO:0000313" key="2">
    <source>
        <dbReference type="EMBL" id="KAJ6803767.1"/>
    </source>
</evidence>
<dbReference type="GO" id="GO:0005525">
    <property type="term" value="F:GTP binding"/>
    <property type="evidence" value="ECO:0007669"/>
    <property type="project" value="InterPro"/>
</dbReference>
<keyword evidence="3" id="KW-1185">Reference proteome</keyword>
<dbReference type="GO" id="GO:0003924">
    <property type="term" value="F:GTPase activity"/>
    <property type="evidence" value="ECO:0007669"/>
    <property type="project" value="InterPro"/>
</dbReference>
<dbReference type="PANTHER" id="PTHR14659">
    <property type="entry name" value="ALPHA- AND GAMMA-ADAPTIN-BINDING PROTEIN P34"/>
    <property type="match status" value="1"/>
</dbReference>
<evidence type="ECO:0000256" key="1">
    <source>
        <dbReference type="SAM" id="MobiDB-lite"/>
    </source>
</evidence>
<gene>
    <name evidence="2" type="ORF">M6B38_189935</name>
</gene>
<evidence type="ECO:0000313" key="3">
    <source>
        <dbReference type="Proteomes" id="UP001140949"/>
    </source>
</evidence>
<organism evidence="2 3">
    <name type="scientific">Iris pallida</name>
    <name type="common">Sweet iris</name>
    <dbReference type="NCBI Taxonomy" id="29817"/>
    <lineage>
        <taxon>Eukaryota</taxon>
        <taxon>Viridiplantae</taxon>
        <taxon>Streptophyta</taxon>
        <taxon>Embryophyta</taxon>
        <taxon>Tracheophyta</taxon>
        <taxon>Spermatophyta</taxon>
        <taxon>Magnoliopsida</taxon>
        <taxon>Liliopsida</taxon>
        <taxon>Asparagales</taxon>
        <taxon>Iridaceae</taxon>
        <taxon>Iridoideae</taxon>
        <taxon>Irideae</taxon>
        <taxon>Iris</taxon>
    </lineage>
</organism>
<dbReference type="PANTHER" id="PTHR14659:SF1">
    <property type="entry name" value="ALPHA- AND GAMMA-ADAPTIN-BINDING PROTEIN P34"/>
    <property type="match status" value="1"/>
</dbReference>
<accession>A0AAX6EHX3</accession>
<reference evidence="2" key="2">
    <citation type="submission" date="2023-04" db="EMBL/GenBank/DDBJ databases">
        <authorList>
            <person name="Bruccoleri R.E."/>
            <person name="Oakeley E.J."/>
            <person name="Faust A.-M."/>
            <person name="Dessus-Babus S."/>
            <person name="Altorfer M."/>
            <person name="Burckhardt D."/>
            <person name="Oertli M."/>
            <person name="Naumann U."/>
            <person name="Petersen F."/>
            <person name="Wong J."/>
        </authorList>
    </citation>
    <scope>NUCLEOTIDE SEQUENCE</scope>
    <source>
        <strain evidence="2">GSM-AAB239-AS_SAM_17_03QT</strain>
        <tissue evidence="2">Leaf</tissue>
    </source>
</reference>
<dbReference type="Proteomes" id="UP001140949">
    <property type="component" value="Unassembled WGS sequence"/>
</dbReference>
<sequence>MVGREISMEEENGGGGSGSVESRPGVLLIGSPNVGKRTLLSRLLSVDIPDTDDLAGGVLCQGWTIETKYYSADISIWISHLVEDFSLRTLPISEQLAALVMVFDMNDESSFLALKSWAARIELEKFEILLCIGNKVDLVPGHNSHTNYRRFLQRRGESSSDPHPEFWDYGIDETEGFSLLGDEEPSSEIRSSCLEWCVQYNIEFIEACASNPDFDKCLSVDGDIQGVSRLFGALSAHMWPGMVMKSGERVTPHLPVEKEDITDDESDFEIEYEVLSGPPDDPWEFVSSTSKEAGIGDEQVTIRNNQDLDHEIAVGDKNVDLSTSKASIGASSHSNDISSETILSQTCGGDTVAEQLTSEVEAREVGGNTADSVESDEDAHYGHEDLERLMCEIGSMRDSLRLMPDFQRRDMAAKLAVKMASMFGYSSDEDGILE</sequence>
<reference evidence="2" key="1">
    <citation type="journal article" date="2023" name="GigaByte">
        <title>Genome assembly of the bearded iris, Iris pallida Lam.</title>
        <authorList>
            <person name="Bruccoleri R.E."/>
            <person name="Oakeley E.J."/>
            <person name="Faust A.M.E."/>
            <person name="Altorfer M."/>
            <person name="Dessus-Babus S."/>
            <person name="Burckhardt D."/>
            <person name="Oertli M."/>
            <person name="Naumann U."/>
            <person name="Petersen F."/>
            <person name="Wong J."/>
        </authorList>
    </citation>
    <scope>NUCLEOTIDE SEQUENCE</scope>
    <source>
        <strain evidence="2">GSM-AAB239-AS_SAM_17_03QT</strain>
    </source>
</reference>
<dbReference type="Pfam" id="PF00071">
    <property type="entry name" value="Ras"/>
    <property type="match status" value="1"/>
</dbReference>
<dbReference type="InterPro" id="IPR027417">
    <property type="entry name" value="P-loop_NTPase"/>
</dbReference>
<dbReference type="EMBL" id="JANAVB010036348">
    <property type="protein sequence ID" value="KAJ6803767.1"/>
    <property type="molecule type" value="Genomic_DNA"/>
</dbReference>
<dbReference type="Pfam" id="PF10199">
    <property type="entry name" value="Adaptin_binding"/>
    <property type="match status" value="1"/>
</dbReference>
<name>A0AAX6EHX3_IRIPA</name>
<dbReference type="AlphaFoldDB" id="A0AAX6EHX3"/>
<protein>
    <submittedName>
        <fullName evidence="2">Uncharacterized protein</fullName>
    </submittedName>
</protein>